<evidence type="ECO:0000259" key="1">
    <source>
        <dbReference type="PROSITE" id="PS50883"/>
    </source>
</evidence>
<dbReference type="RefSeq" id="WP_342776859.1">
    <property type="nucleotide sequence ID" value="NZ_CP039704.1"/>
</dbReference>
<dbReference type="GO" id="GO:0071111">
    <property type="term" value="F:cyclic-guanylate-specific phosphodiesterase activity"/>
    <property type="evidence" value="ECO:0007669"/>
    <property type="project" value="InterPro"/>
</dbReference>
<organism evidence="2 3">
    <name type="scientific">Hankyongella ginsenosidimutans</name>
    <dbReference type="NCBI Taxonomy" id="1763828"/>
    <lineage>
        <taxon>Bacteria</taxon>
        <taxon>Pseudomonadati</taxon>
        <taxon>Pseudomonadota</taxon>
        <taxon>Alphaproteobacteria</taxon>
        <taxon>Sphingomonadales</taxon>
        <taxon>Sphingomonadaceae</taxon>
        <taxon>Hankyongella</taxon>
    </lineage>
</organism>
<dbReference type="SUPFAM" id="SSF141868">
    <property type="entry name" value="EAL domain-like"/>
    <property type="match status" value="1"/>
</dbReference>
<dbReference type="PANTHER" id="PTHR33121:SF79">
    <property type="entry name" value="CYCLIC DI-GMP PHOSPHODIESTERASE PDED-RELATED"/>
    <property type="match status" value="1"/>
</dbReference>
<dbReference type="CDD" id="cd01948">
    <property type="entry name" value="EAL"/>
    <property type="match status" value="1"/>
</dbReference>
<dbReference type="AlphaFoldDB" id="A0A4D7CBD3"/>
<gene>
    <name evidence="2" type="ORF">E6W36_07080</name>
</gene>
<evidence type="ECO:0000313" key="2">
    <source>
        <dbReference type="EMBL" id="QCI79396.1"/>
    </source>
</evidence>
<dbReference type="KEGG" id="hgn:E6W36_07080"/>
<dbReference type="InterPro" id="IPR035919">
    <property type="entry name" value="EAL_sf"/>
</dbReference>
<dbReference type="SMART" id="SM00052">
    <property type="entry name" value="EAL"/>
    <property type="match status" value="1"/>
</dbReference>
<proteinExistence type="predicted"/>
<evidence type="ECO:0000313" key="3">
    <source>
        <dbReference type="Proteomes" id="UP000298714"/>
    </source>
</evidence>
<dbReference type="Gene3D" id="3.20.20.450">
    <property type="entry name" value="EAL domain"/>
    <property type="match status" value="1"/>
</dbReference>
<dbReference type="PROSITE" id="PS50883">
    <property type="entry name" value="EAL"/>
    <property type="match status" value="1"/>
</dbReference>
<dbReference type="InterPro" id="IPR001633">
    <property type="entry name" value="EAL_dom"/>
</dbReference>
<dbReference type="Pfam" id="PF00563">
    <property type="entry name" value="EAL"/>
    <property type="match status" value="1"/>
</dbReference>
<dbReference type="Proteomes" id="UP000298714">
    <property type="component" value="Chromosome"/>
</dbReference>
<sequence>MKRDADIAPIVLDATIKRALRDNRVDLYLQPVVKLPSRRIVLYEGLARIRDDHGDVLSPAAFASALADGPLATALDSLLFVRAAGLMRQLEAKRPDLQIFCNLSRAALLDAGFIGGLVQFLTDQRERAAKLVFEIAARDFLTLPEHALDRLSRLVRLGCQLSVDQIDSLDIRPAVLARAQVGFVKISATVLAANRSLTESARFKSELDRFGIQIIATHIEDERTVIDVLELGIEYGQGYLFGAPRQARIDNAKTAAA</sequence>
<dbReference type="PANTHER" id="PTHR33121">
    <property type="entry name" value="CYCLIC DI-GMP PHOSPHODIESTERASE PDEF"/>
    <property type="match status" value="1"/>
</dbReference>
<dbReference type="EMBL" id="CP039704">
    <property type="protein sequence ID" value="QCI79396.1"/>
    <property type="molecule type" value="Genomic_DNA"/>
</dbReference>
<name>A0A4D7CBD3_9SPHN</name>
<keyword evidence="3" id="KW-1185">Reference proteome</keyword>
<feature type="domain" description="EAL" evidence="1">
    <location>
        <begin position="9"/>
        <end position="257"/>
    </location>
</feature>
<reference evidence="3" key="1">
    <citation type="submission" date="2019-04" db="EMBL/GenBank/DDBJ databases">
        <title>Complete genome sequence of Sphingomonas sp. W1-2-3.</title>
        <authorList>
            <person name="Im W.T."/>
        </authorList>
    </citation>
    <scope>NUCLEOTIDE SEQUENCE [LARGE SCALE GENOMIC DNA]</scope>
    <source>
        <strain evidence="3">W1-2-3</strain>
    </source>
</reference>
<dbReference type="InterPro" id="IPR050706">
    <property type="entry name" value="Cyclic-di-GMP_PDE-like"/>
</dbReference>
<protein>
    <submittedName>
        <fullName evidence="2">EAL domain-containing protein</fullName>
    </submittedName>
</protein>
<accession>A0A4D7CBD3</accession>